<dbReference type="RefSeq" id="WP_096650779.1">
    <property type="nucleotide sequence ID" value="NZ_NWUX01000003.1"/>
</dbReference>
<dbReference type="GO" id="GO:0003735">
    <property type="term" value="F:structural constituent of ribosome"/>
    <property type="evidence" value="ECO:0007669"/>
    <property type="project" value="InterPro"/>
</dbReference>
<dbReference type="OrthoDB" id="9803201at2"/>
<evidence type="ECO:0000256" key="8">
    <source>
        <dbReference type="SAM" id="MobiDB-lite"/>
    </source>
</evidence>
<dbReference type="EMBL" id="NWUX01000003">
    <property type="protein sequence ID" value="PCF96676.1"/>
    <property type="molecule type" value="Genomic_DNA"/>
</dbReference>
<accession>A0A2A4HPI6</accession>
<dbReference type="InterPro" id="IPR013005">
    <property type="entry name" value="Ribosomal_uL4-like"/>
</dbReference>
<dbReference type="InterPro" id="IPR023574">
    <property type="entry name" value="Ribosomal_uL4_dom_sf"/>
</dbReference>
<dbReference type="AlphaFoldDB" id="A0A2A4HPI6"/>
<evidence type="ECO:0000256" key="6">
    <source>
        <dbReference type="ARBA" id="ARBA00035244"/>
    </source>
</evidence>
<protein>
    <recommendedName>
        <fullName evidence="6 7">Large ribosomal subunit protein uL4</fullName>
    </recommendedName>
</protein>
<reference evidence="10" key="1">
    <citation type="submission" date="2017-09" db="EMBL/GenBank/DDBJ databases">
        <authorList>
            <person name="Cho G.-S."/>
            <person name="Oguntoyinbo F.A."/>
            <person name="Cnockaert M."/>
            <person name="Kabisch J."/>
            <person name="Neve H."/>
            <person name="Bockelmann W."/>
            <person name="Wenning M."/>
            <person name="Franz C.M."/>
            <person name="Vandamme P."/>
        </authorList>
    </citation>
    <scope>NUCLEOTIDE SEQUENCE [LARGE SCALE GENOMIC DNA]</scope>
    <source>
        <strain evidence="10">MBT G8648</strain>
    </source>
</reference>
<sequence>MNLNLAAGAGTVEVADATFGKEFNEALVHQVVTAYLAGGRQGTRAQKSRSDVRGGGKKPWRQKGTGRARAGTIRSPLWRSGGVTFAARPQDHSQKVNRKMYRSAMRSILSELVRQERLIAIEEFSVEAPKTKQVAAKLKELNLEKVLIVTEEVDEKLYLAARNLPHVDVVDVAAADPVSLVAFDKVLVTVSALRKFEEKLA</sequence>
<name>A0A2A4HPI6_9GAMM</name>
<dbReference type="HAMAP" id="MF_01328_B">
    <property type="entry name" value="Ribosomal_uL4_B"/>
    <property type="match status" value="1"/>
</dbReference>
<dbReference type="Pfam" id="PF00573">
    <property type="entry name" value="Ribosomal_L4"/>
    <property type="match status" value="1"/>
</dbReference>
<feature type="compositionally biased region" description="Basic residues" evidence="8">
    <location>
        <begin position="55"/>
        <end position="66"/>
    </location>
</feature>
<dbReference type="PANTHER" id="PTHR10746:SF6">
    <property type="entry name" value="LARGE RIBOSOMAL SUBUNIT PROTEIN UL4M"/>
    <property type="match status" value="1"/>
</dbReference>
<keyword evidence="5 7" id="KW-0687">Ribonucleoprotein</keyword>
<dbReference type="GO" id="GO:1990904">
    <property type="term" value="C:ribonucleoprotein complex"/>
    <property type="evidence" value="ECO:0007669"/>
    <property type="project" value="UniProtKB-KW"/>
</dbReference>
<evidence type="ECO:0000313" key="10">
    <source>
        <dbReference type="Proteomes" id="UP000218677"/>
    </source>
</evidence>
<feature type="region of interest" description="Disordered" evidence="8">
    <location>
        <begin position="40"/>
        <end position="73"/>
    </location>
</feature>
<evidence type="ECO:0000313" key="9">
    <source>
        <dbReference type="EMBL" id="PCF96676.1"/>
    </source>
</evidence>
<keyword evidence="10" id="KW-1185">Reference proteome</keyword>
<gene>
    <name evidence="7" type="primary">rplD</name>
    <name evidence="9" type="ORF">CPA45_06570</name>
</gene>
<dbReference type="SUPFAM" id="SSF52166">
    <property type="entry name" value="Ribosomal protein L4"/>
    <property type="match status" value="1"/>
</dbReference>
<evidence type="ECO:0000256" key="2">
    <source>
        <dbReference type="ARBA" id="ARBA00022730"/>
    </source>
</evidence>
<comment type="function">
    <text evidence="7">One of the primary rRNA binding proteins, this protein initially binds near the 5'-end of the 23S rRNA. It is important during the early stages of 50S assembly. It makes multiple contacts with different domains of the 23S rRNA in the assembled 50S subunit and ribosome.</text>
</comment>
<keyword evidence="2 7" id="KW-0699">rRNA-binding</keyword>
<dbReference type="GO" id="GO:0006412">
    <property type="term" value="P:translation"/>
    <property type="evidence" value="ECO:0007669"/>
    <property type="project" value="UniProtKB-UniRule"/>
</dbReference>
<dbReference type="FunFam" id="3.40.1370.10:FF:000001">
    <property type="entry name" value="50S ribosomal protein L4"/>
    <property type="match status" value="1"/>
</dbReference>
<dbReference type="PANTHER" id="PTHR10746">
    <property type="entry name" value="50S RIBOSOMAL PROTEIN L4"/>
    <property type="match status" value="1"/>
</dbReference>
<dbReference type="Gene3D" id="3.40.1370.10">
    <property type="match status" value="1"/>
</dbReference>
<evidence type="ECO:0000256" key="5">
    <source>
        <dbReference type="ARBA" id="ARBA00023274"/>
    </source>
</evidence>
<evidence type="ECO:0000256" key="4">
    <source>
        <dbReference type="ARBA" id="ARBA00022980"/>
    </source>
</evidence>
<dbReference type="NCBIfam" id="TIGR03953">
    <property type="entry name" value="rplD_bact"/>
    <property type="match status" value="1"/>
</dbReference>
<dbReference type="InterPro" id="IPR002136">
    <property type="entry name" value="Ribosomal_uL4"/>
</dbReference>
<keyword evidence="4 7" id="KW-0689">Ribosomal protein</keyword>
<dbReference type="Proteomes" id="UP000218677">
    <property type="component" value="Unassembled WGS sequence"/>
</dbReference>
<comment type="caution">
    <text evidence="9">The sequence shown here is derived from an EMBL/GenBank/DDBJ whole genome shotgun (WGS) entry which is preliminary data.</text>
</comment>
<evidence type="ECO:0000256" key="1">
    <source>
        <dbReference type="ARBA" id="ARBA00010528"/>
    </source>
</evidence>
<evidence type="ECO:0000256" key="7">
    <source>
        <dbReference type="HAMAP-Rule" id="MF_01328"/>
    </source>
</evidence>
<proteinExistence type="inferred from homology"/>
<comment type="function">
    <text evidence="7">Forms part of the polypeptide exit tunnel.</text>
</comment>
<comment type="subunit">
    <text evidence="7">Part of the 50S ribosomal subunit.</text>
</comment>
<comment type="similarity">
    <text evidence="1 7">Belongs to the universal ribosomal protein uL4 family.</text>
</comment>
<dbReference type="GO" id="GO:0019843">
    <property type="term" value="F:rRNA binding"/>
    <property type="evidence" value="ECO:0007669"/>
    <property type="project" value="UniProtKB-UniRule"/>
</dbReference>
<dbReference type="GO" id="GO:0005840">
    <property type="term" value="C:ribosome"/>
    <property type="evidence" value="ECO:0007669"/>
    <property type="project" value="UniProtKB-KW"/>
</dbReference>
<keyword evidence="3 7" id="KW-0694">RNA-binding</keyword>
<organism evidence="9 10">
    <name type="scientific">Vreelandella nigrificans</name>
    <dbReference type="NCBI Taxonomy" id="2042704"/>
    <lineage>
        <taxon>Bacteria</taxon>
        <taxon>Pseudomonadati</taxon>
        <taxon>Pseudomonadota</taxon>
        <taxon>Gammaproteobacteria</taxon>
        <taxon>Oceanospirillales</taxon>
        <taxon>Halomonadaceae</taxon>
        <taxon>Vreelandella</taxon>
    </lineage>
</organism>
<evidence type="ECO:0000256" key="3">
    <source>
        <dbReference type="ARBA" id="ARBA00022884"/>
    </source>
</evidence>